<dbReference type="EMBL" id="CP101497">
    <property type="protein sequence ID" value="UTT61899.1"/>
    <property type="molecule type" value="Genomic_DNA"/>
</dbReference>
<name>A0ABY5FUB5_9MICO</name>
<reference evidence="2" key="1">
    <citation type="submission" date="2022-07" db="EMBL/GenBank/DDBJ databases">
        <title>Taxonomic analysis of Microcella humidisoli nov. sp., isolated from riverside soil.</title>
        <authorList>
            <person name="Molina K.M."/>
            <person name="Kim S.B."/>
        </authorList>
    </citation>
    <scope>NUCLEOTIDE SEQUENCE</scope>
    <source>
        <strain evidence="2">MMS21-STM10</strain>
    </source>
</reference>
<evidence type="ECO:0000313" key="3">
    <source>
        <dbReference type="Proteomes" id="UP001060039"/>
    </source>
</evidence>
<evidence type="ECO:0000256" key="1">
    <source>
        <dbReference type="SAM" id="Phobius"/>
    </source>
</evidence>
<protein>
    <submittedName>
        <fullName evidence="2">Uncharacterized protein</fullName>
    </submittedName>
</protein>
<dbReference type="RefSeq" id="WP_255159040.1">
    <property type="nucleotide sequence ID" value="NZ_CP101497.1"/>
</dbReference>
<dbReference type="Proteomes" id="UP001060039">
    <property type="component" value="Chromosome"/>
</dbReference>
<keyword evidence="1" id="KW-0472">Membrane</keyword>
<gene>
    <name evidence="2" type="ORF">NNL39_09470</name>
</gene>
<organism evidence="2 3">
    <name type="scientific">Microcella humidisoli</name>
    <dbReference type="NCBI Taxonomy" id="2963406"/>
    <lineage>
        <taxon>Bacteria</taxon>
        <taxon>Bacillati</taxon>
        <taxon>Actinomycetota</taxon>
        <taxon>Actinomycetes</taxon>
        <taxon>Micrococcales</taxon>
        <taxon>Microbacteriaceae</taxon>
        <taxon>Microcella</taxon>
    </lineage>
</organism>
<accession>A0ABY5FUB5</accession>
<feature type="transmembrane region" description="Helical" evidence="1">
    <location>
        <begin position="6"/>
        <end position="26"/>
    </location>
</feature>
<keyword evidence="1" id="KW-1133">Transmembrane helix</keyword>
<evidence type="ECO:0000313" key="2">
    <source>
        <dbReference type="EMBL" id="UTT61899.1"/>
    </source>
</evidence>
<sequence length="217" mass="23029">MLSGAIIPATAIVVAGAIAGLIGRASTRRLITMHQRDALTAAISGFLLAGRRAAAWNALGDVERAQLDHLIAESETRIRLLPIAGSGLAATWAAHELAAMKRDSAGFQFQAQQTLAEYRDRLVAWSEKPRSAKKLFGTDLERWQFEGEQPTTSTDVAPAPDEPVLSWVATNDSLERSPLTPEPPTAVATATGSMPLIITTPMPASAVRERVLPASGG</sequence>
<proteinExistence type="predicted"/>
<keyword evidence="3" id="KW-1185">Reference proteome</keyword>
<keyword evidence="1" id="KW-0812">Transmembrane</keyword>